<evidence type="ECO:0000313" key="1">
    <source>
        <dbReference type="EMBL" id="RRV13407.1"/>
    </source>
</evidence>
<name>A0A3R8VBG5_9GAMM</name>
<gene>
    <name evidence="1" type="ORF">EGJ28_07285</name>
</gene>
<dbReference type="EMBL" id="RHQL01000002">
    <property type="protein sequence ID" value="RRV13407.1"/>
    <property type="molecule type" value="Genomic_DNA"/>
</dbReference>
<organism evidence="1 2">
    <name type="scientific">Stutzerimonas xanthomarina</name>
    <dbReference type="NCBI Taxonomy" id="271420"/>
    <lineage>
        <taxon>Bacteria</taxon>
        <taxon>Pseudomonadati</taxon>
        <taxon>Pseudomonadota</taxon>
        <taxon>Gammaproteobacteria</taxon>
        <taxon>Pseudomonadales</taxon>
        <taxon>Pseudomonadaceae</taxon>
        <taxon>Stutzerimonas</taxon>
    </lineage>
</organism>
<evidence type="ECO:0000313" key="2">
    <source>
        <dbReference type="Proteomes" id="UP000276506"/>
    </source>
</evidence>
<comment type="caution">
    <text evidence="1">The sequence shown here is derived from an EMBL/GenBank/DDBJ whole genome shotgun (WGS) entry which is preliminary data.</text>
</comment>
<dbReference type="InterPro" id="IPR010260">
    <property type="entry name" value="AlpA"/>
</dbReference>
<proteinExistence type="predicted"/>
<dbReference type="Pfam" id="PF05930">
    <property type="entry name" value="Phage_AlpA"/>
    <property type="match status" value="1"/>
</dbReference>
<dbReference type="Proteomes" id="UP000276506">
    <property type="component" value="Unassembled WGS sequence"/>
</dbReference>
<sequence length="54" mass="6307">MIRLSETTIYGMERRGEFPRRFHLTPRSVVWDLSRATESVYITPLSVRTAAPRV</sequence>
<reference evidence="1 2" key="1">
    <citation type="submission" date="2018-10" db="EMBL/GenBank/DDBJ databases">
        <title>Transmission dynamics of multidrug resistant bacteria on intensive care unit surfaces.</title>
        <authorList>
            <person name="D'Souza A.W."/>
            <person name="Potter R.F."/>
            <person name="Wallace M."/>
            <person name="Shupe A."/>
            <person name="Patel S."/>
            <person name="Sun S."/>
            <person name="Gul D."/>
            <person name="Kwon J.H."/>
            <person name="Andleeb S."/>
            <person name="Burnham C.-A.D."/>
            <person name="Dantas G."/>
        </authorList>
    </citation>
    <scope>NUCLEOTIDE SEQUENCE [LARGE SCALE GENOMIC DNA]</scope>
    <source>
        <strain evidence="1 2">PX_177</strain>
    </source>
</reference>
<accession>A0A3R8VBG5</accession>
<dbReference type="AlphaFoldDB" id="A0A3R8VBG5"/>
<protein>
    <submittedName>
        <fullName evidence="1">AlpA family phage regulatory protein</fullName>
    </submittedName>
</protein>